<feature type="compositionally biased region" description="Basic residues" evidence="11">
    <location>
        <begin position="295"/>
        <end position="307"/>
    </location>
</feature>
<dbReference type="Pfam" id="PF15264">
    <property type="entry name" value="TSSC4"/>
    <property type="match status" value="1"/>
</dbReference>
<evidence type="ECO:0000256" key="3">
    <source>
        <dbReference type="ARBA" id="ARBA00010362"/>
    </source>
</evidence>
<evidence type="ECO:0000256" key="7">
    <source>
        <dbReference type="ARBA" id="ARBA00023187"/>
    </source>
</evidence>
<feature type="compositionally biased region" description="Basic residues" evidence="11">
    <location>
        <begin position="68"/>
        <end position="86"/>
    </location>
</feature>
<feature type="region of interest" description="Disordered" evidence="11">
    <location>
        <begin position="188"/>
        <end position="317"/>
    </location>
</feature>
<gene>
    <name evidence="12" type="ORF">NP493_1167g00014</name>
</gene>
<keyword evidence="7" id="KW-0508">mRNA splicing</keyword>
<feature type="compositionally biased region" description="Basic and acidic residues" evidence="11">
    <location>
        <begin position="257"/>
        <end position="270"/>
    </location>
</feature>
<feature type="compositionally biased region" description="Polar residues" evidence="11">
    <location>
        <begin position="107"/>
        <end position="118"/>
    </location>
</feature>
<sequence length="317" mass="35194">MSEDPSPFRLSGTDTGFSSRSKDVFSTLETIEAKHDAFQKASAKSTSRTRDAGALIKDDPVVDDPLPRKRPNAFKRPRGCPPPRRRGTPDYRQHPERWTKYDLSDVQADQMSERSNTAAALDFLNTQRKRREESDDVDDADHGTIQFKKPTTKAPCQTAGLGKRNAETTDTAFGNSKLVMPEYIVGQSASKKRHTKQTTGQVKCDAVGLGHLTHSDDEAEEDENVSEEATVQMQENIDASTSSSTHSAMEQCQSTETHSERTVLESDDKGALSTEDVPLTDSVTTETKQVAFKKSTTKSRAHQRRVRRGDDTEENDD</sequence>
<evidence type="ECO:0000256" key="1">
    <source>
        <dbReference type="ARBA" id="ARBA00004123"/>
    </source>
</evidence>
<keyword evidence="4" id="KW-0963">Cytoplasm</keyword>
<feature type="region of interest" description="Disordered" evidence="11">
    <location>
        <begin position="1"/>
        <end position="21"/>
    </location>
</feature>
<comment type="subcellular location">
    <subcellularLocation>
        <location evidence="2">Cytoplasm</location>
    </subcellularLocation>
    <subcellularLocation>
        <location evidence="1">Nucleus</location>
    </subcellularLocation>
</comment>
<dbReference type="GO" id="GO:0005681">
    <property type="term" value="C:spliceosomal complex"/>
    <property type="evidence" value="ECO:0007669"/>
    <property type="project" value="UniProtKB-KW"/>
</dbReference>
<dbReference type="EMBL" id="JAODUO010001165">
    <property type="protein sequence ID" value="KAK2170033.1"/>
    <property type="molecule type" value="Genomic_DNA"/>
</dbReference>
<dbReference type="GO" id="GO:0005737">
    <property type="term" value="C:cytoplasm"/>
    <property type="evidence" value="ECO:0007669"/>
    <property type="project" value="UniProtKB-SubCell"/>
</dbReference>
<feature type="compositionally biased region" description="Acidic residues" evidence="11">
    <location>
        <begin position="217"/>
        <end position="226"/>
    </location>
</feature>
<dbReference type="GO" id="GO:0006397">
    <property type="term" value="P:mRNA processing"/>
    <property type="evidence" value="ECO:0007669"/>
    <property type="project" value="UniProtKB-KW"/>
</dbReference>
<feature type="compositionally biased region" description="Basic and acidic residues" evidence="11">
    <location>
        <begin position="48"/>
        <end position="60"/>
    </location>
</feature>
<evidence type="ECO:0000256" key="6">
    <source>
        <dbReference type="ARBA" id="ARBA00022728"/>
    </source>
</evidence>
<evidence type="ECO:0000313" key="13">
    <source>
        <dbReference type="Proteomes" id="UP001209878"/>
    </source>
</evidence>
<evidence type="ECO:0000256" key="8">
    <source>
        <dbReference type="ARBA" id="ARBA00023242"/>
    </source>
</evidence>
<proteinExistence type="inferred from homology"/>
<keyword evidence="8" id="KW-0539">Nucleus</keyword>
<keyword evidence="13" id="KW-1185">Reference proteome</keyword>
<comment type="function">
    <text evidence="10">Protein associated with the U5 snRNP, during its maturation and its post-splicing recycling and which is required for spliceosomal tri-snRNP complex assembly in the nucleus. Has a molecular sequestering activity and transiently hinders SNRNP200 binding sites for constitutive splicing factors that intervene later during the assembly of the spliceosome and splicing. Together with its molecular sequestering activity, may also function as a molecular adapter and placeholder, coordinating the assembly of the U5 snRNP and its association with the U4/U6 di-snRNP.</text>
</comment>
<evidence type="ECO:0000256" key="9">
    <source>
        <dbReference type="ARBA" id="ARBA00035304"/>
    </source>
</evidence>
<dbReference type="AlphaFoldDB" id="A0AAD9NIR0"/>
<evidence type="ECO:0000256" key="5">
    <source>
        <dbReference type="ARBA" id="ARBA00022664"/>
    </source>
</evidence>
<evidence type="ECO:0000256" key="11">
    <source>
        <dbReference type="SAM" id="MobiDB-lite"/>
    </source>
</evidence>
<feature type="compositionally biased region" description="Polar residues" evidence="11">
    <location>
        <begin position="231"/>
        <end position="256"/>
    </location>
</feature>
<feature type="region of interest" description="Disordered" evidence="11">
    <location>
        <begin position="35"/>
        <end position="163"/>
    </location>
</feature>
<dbReference type="Proteomes" id="UP001209878">
    <property type="component" value="Unassembled WGS sequence"/>
</dbReference>
<dbReference type="PANTHER" id="PTHR13445:SF3">
    <property type="entry name" value="U5 SMALL NUCLEAR RIBONUCLEOPROTEIN TSSC4"/>
    <property type="match status" value="1"/>
</dbReference>
<organism evidence="12 13">
    <name type="scientific">Ridgeia piscesae</name>
    <name type="common">Tubeworm</name>
    <dbReference type="NCBI Taxonomy" id="27915"/>
    <lineage>
        <taxon>Eukaryota</taxon>
        <taxon>Metazoa</taxon>
        <taxon>Spiralia</taxon>
        <taxon>Lophotrochozoa</taxon>
        <taxon>Annelida</taxon>
        <taxon>Polychaeta</taxon>
        <taxon>Sedentaria</taxon>
        <taxon>Canalipalpata</taxon>
        <taxon>Sabellida</taxon>
        <taxon>Siboglinidae</taxon>
        <taxon>Ridgeia</taxon>
    </lineage>
</organism>
<name>A0AAD9NIR0_RIDPI</name>
<evidence type="ECO:0000256" key="10">
    <source>
        <dbReference type="ARBA" id="ARBA00045970"/>
    </source>
</evidence>
<protein>
    <recommendedName>
        <fullName evidence="9">U5 small nuclear ribonucleoprotein TSSC4</fullName>
    </recommendedName>
</protein>
<dbReference type="GO" id="GO:0008380">
    <property type="term" value="P:RNA splicing"/>
    <property type="evidence" value="ECO:0007669"/>
    <property type="project" value="UniProtKB-KW"/>
</dbReference>
<dbReference type="InterPro" id="IPR029338">
    <property type="entry name" value="TSSC4"/>
</dbReference>
<feature type="compositionally biased region" description="Basic and acidic residues" evidence="11">
    <location>
        <begin position="87"/>
        <end position="103"/>
    </location>
</feature>
<keyword evidence="6" id="KW-0747">Spliceosome</keyword>
<keyword evidence="5" id="KW-0507">mRNA processing</keyword>
<accession>A0AAD9NIR0</accession>
<evidence type="ECO:0000256" key="2">
    <source>
        <dbReference type="ARBA" id="ARBA00004496"/>
    </source>
</evidence>
<comment type="caution">
    <text evidence="12">The sequence shown here is derived from an EMBL/GenBank/DDBJ whole genome shotgun (WGS) entry which is preliminary data.</text>
</comment>
<comment type="similarity">
    <text evidence="3">Belongs to the TSSC4 family.</text>
</comment>
<reference evidence="12" key="1">
    <citation type="journal article" date="2023" name="Mol. Biol. Evol.">
        <title>Third-Generation Sequencing Reveals the Adaptive Role of the Epigenome in Three Deep-Sea Polychaetes.</title>
        <authorList>
            <person name="Perez M."/>
            <person name="Aroh O."/>
            <person name="Sun Y."/>
            <person name="Lan Y."/>
            <person name="Juniper S.K."/>
            <person name="Young C.R."/>
            <person name="Angers B."/>
            <person name="Qian P.Y."/>
        </authorList>
    </citation>
    <scope>NUCLEOTIDE SEQUENCE</scope>
    <source>
        <strain evidence="12">R07B-5</strain>
    </source>
</reference>
<evidence type="ECO:0000256" key="4">
    <source>
        <dbReference type="ARBA" id="ARBA00022490"/>
    </source>
</evidence>
<evidence type="ECO:0000313" key="12">
    <source>
        <dbReference type="EMBL" id="KAK2170033.1"/>
    </source>
</evidence>
<dbReference type="PANTHER" id="PTHR13445">
    <property type="entry name" value="TUMOR SUPPRESSING SUBTRANSFERABLE CANDIDATE 4 TSSC4"/>
    <property type="match status" value="1"/>
</dbReference>